<keyword evidence="2" id="KW-1185">Reference proteome</keyword>
<proteinExistence type="predicted"/>
<dbReference type="Pfam" id="PF04463">
    <property type="entry name" value="2-thiour_desulf"/>
    <property type="match status" value="1"/>
</dbReference>
<dbReference type="PANTHER" id="PTHR30087:SF1">
    <property type="entry name" value="HYPOTHETICAL CYTOSOLIC PROTEIN"/>
    <property type="match status" value="1"/>
</dbReference>
<dbReference type="InterPro" id="IPR007553">
    <property type="entry name" value="2-thiour_desulf"/>
</dbReference>
<name>A0A7X2MVT2_9CLOT</name>
<dbReference type="Proteomes" id="UP000460287">
    <property type="component" value="Unassembled WGS sequence"/>
</dbReference>
<dbReference type="RefSeq" id="WP_154529871.1">
    <property type="nucleotide sequence ID" value="NZ_JAQXTV010000132.1"/>
</dbReference>
<evidence type="ECO:0000313" key="2">
    <source>
        <dbReference type="Proteomes" id="UP000460287"/>
    </source>
</evidence>
<dbReference type="PANTHER" id="PTHR30087">
    <property type="entry name" value="INNER MEMBRANE PROTEIN"/>
    <property type="match status" value="1"/>
</dbReference>
<dbReference type="AlphaFoldDB" id="A0A7X2MVT2"/>
<organism evidence="1 2">
    <name type="scientific">Inconstantimicrobium porci</name>
    <dbReference type="NCBI Taxonomy" id="2652291"/>
    <lineage>
        <taxon>Bacteria</taxon>
        <taxon>Bacillati</taxon>
        <taxon>Bacillota</taxon>
        <taxon>Clostridia</taxon>
        <taxon>Eubacteriales</taxon>
        <taxon>Clostridiaceae</taxon>
        <taxon>Inconstantimicrobium</taxon>
    </lineage>
</organism>
<protein>
    <submittedName>
        <fullName evidence="1">DUF523 domain-containing protein</fullName>
    </submittedName>
</protein>
<gene>
    <name evidence="1" type="ORF">FYJ33_00830</name>
</gene>
<evidence type="ECO:0000313" key="1">
    <source>
        <dbReference type="EMBL" id="MSR89989.1"/>
    </source>
</evidence>
<dbReference type="EMBL" id="VULX01000001">
    <property type="protein sequence ID" value="MSR89989.1"/>
    <property type="molecule type" value="Genomic_DNA"/>
</dbReference>
<reference evidence="1 2" key="1">
    <citation type="submission" date="2019-08" db="EMBL/GenBank/DDBJ databases">
        <title>In-depth cultivation of the pig gut microbiome towards novel bacterial diversity and tailored functional studies.</title>
        <authorList>
            <person name="Wylensek D."/>
            <person name="Hitch T.C.A."/>
            <person name="Clavel T."/>
        </authorList>
    </citation>
    <scope>NUCLEOTIDE SEQUENCE [LARGE SCALE GENOMIC DNA]</scope>
    <source>
        <strain evidence="1 2">WCA-383-APC-5B</strain>
    </source>
</reference>
<comment type="caution">
    <text evidence="1">The sequence shown here is derived from an EMBL/GenBank/DDBJ whole genome shotgun (WGS) entry which is preliminary data.</text>
</comment>
<accession>A0A7X2MVT2</accession>
<sequence>MIMVSKCLCGVNCKYSGGNNYRENIAKLKDKDNVILVCPEILHLPTPRKPVEIIGGSAKDVLSGKAKVMAKDGTDVTEEFVKGAYEILDIAKKNNVKKAILKANSPSCGYGKVYDGNFNGTLTDGNGVTAQLLSENGIEIFNESNFNIEGV</sequence>